<keyword evidence="3" id="KW-1185">Reference proteome</keyword>
<evidence type="ECO:0000313" key="2">
    <source>
        <dbReference type="EMBL" id="GBM27608.1"/>
    </source>
</evidence>
<dbReference type="AlphaFoldDB" id="A0A4Y2EHQ6"/>
<dbReference type="OrthoDB" id="125347at2759"/>
<protein>
    <submittedName>
        <fullName evidence="2">Uncharacterized protein</fullName>
    </submittedName>
</protein>
<feature type="compositionally biased region" description="Basic and acidic residues" evidence="1">
    <location>
        <begin position="20"/>
        <end position="32"/>
    </location>
</feature>
<feature type="region of interest" description="Disordered" evidence="1">
    <location>
        <begin position="16"/>
        <end position="36"/>
    </location>
</feature>
<name>A0A4Y2EHQ6_ARAVE</name>
<proteinExistence type="predicted"/>
<dbReference type="Proteomes" id="UP000499080">
    <property type="component" value="Unassembled WGS sequence"/>
</dbReference>
<evidence type="ECO:0000313" key="3">
    <source>
        <dbReference type="Proteomes" id="UP000499080"/>
    </source>
</evidence>
<organism evidence="2 3">
    <name type="scientific">Araneus ventricosus</name>
    <name type="common">Orbweaver spider</name>
    <name type="synonym">Epeira ventricosa</name>
    <dbReference type="NCBI Taxonomy" id="182803"/>
    <lineage>
        <taxon>Eukaryota</taxon>
        <taxon>Metazoa</taxon>
        <taxon>Ecdysozoa</taxon>
        <taxon>Arthropoda</taxon>
        <taxon>Chelicerata</taxon>
        <taxon>Arachnida</taxon>
        <taxon>Araneae</taxon>
        <taxon>Araneomorphae</taxon>
        <taxon>Entelegynae</taxon>
        <taxon>Araneoidea</taxon>
        <taxon>Araneidae</taxon>
        <taxon>Araneus</taxon>
    </lineage>
</organism>
<reference evidence="2 3" key="1">
    <citation type="journal article" date="2019" name="Sci. Rep.">
        <title>Orb-weaving spider Araneus ventricosus genome elucidates the spidroin gene catalogue.</title>
        <authorList>
            <person name="Kono N."/>
            <person name="Nakamura H."/>
            <person name="Ohtoshi R."/>
            <person name="Moran D.A.P."/>
            <person name="Shinohara A."/>
            <person name="Yoshida Y."/>
            <person name="Fujiwara M."/>
            <person name="Mori M."/>
            <person name="Tomita M."/>
            <person name="Arakawa K."/>
        </authorList>
    </citation>
    <scope>NUCLEOTIDE SEQUENCE [LARGE SCALE GENOMIC DNA]</scope>
</reference>
<accession>A0A4Y2EHQ6</accession>
<dbReference type="EMBL" id="BGPR01000590">
    <property type="protein sequence ID" value="GBM27608.1"/>
    <property type="molecule type" value="Genomic_DNA"/>
</dbReference>
<comment type="caution">
    <text evidence="2">The sequence shown here is derived from an EMBL/GenBank/DDBJ whole genome shotgun (WGS) entry which is preliminary data.</text>
</comment>
<sequence>MIERDVTIKNIFREGGFIRPKQEDEPEEKPADLSEEDYETWINIDSNLEKAEKTREETKCKAVINRRHTTTMTMKRDQKRKPLSI</sequence>
<gene>
    <name evidence="2" type="ORF">AVEN_35268_1</name>
</gene>
<evidence type="ECO:0000256" key="1">
    <source>
        <dbReference type="SAM" id="MobiDB-lite"/>
    </source>
</evidence>